<keyword evidence="7" id="KW-1185">Reference proteome</keyword>
<accession>A0A4P9XUB2</accession>
<dbReference type="InterPro" id="IPR050641">
    <property type="entry name" value="RIFMO-like"/>
</dbReference>
<evidence type="ECO:0000313" key="7">
    <source>
        <dbReference type="Proteomes" id="UP000271241"/>
    </source>
</evidence>
<dbReference type="Gene3D" id="3.30.70.2450">
    <property type="match status" value="1"/>
</dbReference>
<evidence type="ECO:0000313" key="6">
    <source>
        <dbReference type="EMBL" id="RKP09807.1"/>
    </source>
</evidence>
<organism evidence="6 7">
    <name type="scientific">Thamnocephalis sphaerospora</name>
    <dbReference type="NCBI Taxonomy" id="78915"/>
    <lineage>
        <taxon>Eukaryota</taxon>
        <taxon>Fungi</taxon>
        <taxon>Fungi incertae sedis</taxon>
        <taxon>Zoopagomycota</taxon>
        <taxon>Zoopagomycotina</taxon>
        <taxon>Zoopagomycetes</taxon>
        <taxon>Zoopagales</taxon>
        <taxon>Sigmoideomycetaceae</taxon>
        <taxon>Thamnocephalis</taxon>
    </lineage>
</organism>
<dbReference type="InterPro" id="IPR002938">
    <property type="entry name" value="FAD-bd"/>
</dbReference>
<dbReference type="GO" id="GO:0016709">
    <property type="term" value="F:oxidoreductase activity, acting on paired donors, with incorporation or reduction of molecular oxygen, NAD(P)H as one donor, and incorporation of one atom of oxygen"/>
    <property type="evidence" value="ECO:0007669"/>
    <property type="project" value="UniProtKB-ARBA"/>
</dbReference>
<name>A0A4P9XUB2_9FUNG</name>
<keyword evidence="3" id="KW-0274">FAD</keyword>
<comment type="cofactor">
    <cofactor evidence="1">
        <name>FAD</name>
        <dbReference type="ChEBI" id="CHEBI:57692"/>
    </cofactor>
</comment>
<gene>
    <name evidence="6" type="ORF">THASP1DRAFT_28394</name>
</gene>
<dbReference type="PANTHER" id="PTHR43004:SF19">
    <property type="entry name" value="BINDING MONOOXYGENASE, PUTATIVE (JCVI)-RELATED"/>
    <property type="match status" value="1"/>
</dbReference>
<dbReference type="SUPFAM" id="SSF51905">
    <property type="entry name" value="FAD/NAD(P)-binding domain"/>
    <property type="match status" value="1"/>
</dbReference>
<reference evidence="7" key="1">
    <citation type="journal article" date="2018" name="Nat. Microbiol.">
        <title>Leveraging single-cell genomics to expand the fungal tree of life.</title>
        <authorList>
            <person name="Ahrendt S.R."/>
            <person name="Quandt C.A."/>
            <person name="Ciobanu D."/>
            <person name="Clum A."/>
            <person name="Salamov A."/>
            <person name="Andreopoulos B."/>
            <person name="Cheng J.F."/>
            <person name="Woyke T."/>
            <person name="Pelin A."/>
            <person name="Henrissat B."/>
            <person name="Reynolds N.K."/>
            <person name="Benny G.L."/>
            <person name="Smith M.E."/>
            <person name="James T.Y."/>
            <person name="Grigoriev I.V."/>
        </authorList>
    </citation>
    <scope>NUCLEOTIDE SEQUENCE [LARGE SCALE GENOMIC DNA]</scope>
    <source>
        <strain evidence="7">RSA 1356</strain>
    </source>
</reference>
<dbReference type="InterPro" id="IPR036188">
    <property type="entry name" value="FAD/NAD-bd_sf"/>
</dbReference>
<proteinExistence type="predicted"/>
<evidence type="ECO:0000256" key="2">
    <source>
        <dbReference type="ARBA" id="ARBA00022630"/>
    </source>
</evidence>
<keyword evidence="2" id="KW-0285">Flavoprotein</keyword>
<evidence type="ECO:0000256" key="3">
    <source>
        <dbReference type="ARBA" id="ARBA00022827"/>
    </source>
</evidence>
<dbReference type="Pfam" id="PF01494">
    <property type="entry name" value="FAD_binding_3"/>
    <property type="match status" value="1"/>
</dbReference>
<feature type="domain" description="FAD-binding" evidence="5">
    <location>
        <begin position="18"/>
        <end position="374"/>
    </location>
</feature>
<dbReference type="PRINTS" id="PR00420">
    <property type="entry name" value="RNGMNOXGNASE"/>
</dbReference>
<dbReference type="GO" id="GO:0071949">
    <property type="term" value="F:FAD binding"/>
    <property type="evidence" value="ECO:0007669"/>
    <property type="project" value="InterPro"/>
</dbReference>
<evidence type="ECO:0000256" key="1">
    <source>
        <dbReference type="ARBA" id="ARBA00001974"/>
    </source>
</evidence>
<protein>
    <submittedName>
        <fullName evidence="6">FAD binding domain-containing protein</fullName>
    </submittedName>
</protein>
<dbReference type="PANTHER" id="PTHR43004">
    <property type="entry name" value="TRK SYSTEM POTASSIUM UPTAKE PROTEIN"/>
    <property type="match status" value="1"/>
</dbReference>
<sequence>MSSTVHAAERSQASQRQPVAVIGAGAAGLTCAIILTELGVPVEIYERNLVPAVNWRAPGIHARTMELLARYKLVERFYAEGSFATSINFLFNGVHVGGPSFDQMRTEFPGVFICAQPETERILRERLEELGVPIHWGMEFVDYTLEEGDVVARFRPIAEDTQASGHTSSSNRGSDDEELVAHRFAYVVGCDGGHSRVRKAIGAVFNGRTLDSHIAICDMQMKADWLSQTWQVEQAFNRHADGVIGSIRIRPDEYRVFISWDDDLPEITAEIFVETARHRMLPHDIGNPKVLSFSKFTINERRASRYVSKDDRVFICGDAAHVHSPAGGQGMNLSMQDAENLAWKLAMVYHGQTGADILKTYPAERIPVADEVLKLSGSLYSNVLTSPRKASVLRVVMPIFDYLPISITRSMSERMGQLRVVYSSENNAAVSSDSPSWTAAANSDSAWWPSNWFAEDLCVPGARALDGVALDALAAERPQIRLRNWQSTHLGAHVAVVFIDCRMMLGVGPQAHTETVRLDDKTIADLQNLAVVLSPYRPTIPAALILYGHEEAATAEHSASAILDAAVAQLHRKFPAARVLIDADQGDHYDHLGLAALYACTRRHEHIAYLIRPDAYVAGRSPLSFAAELFNHHLEKLFAR</sequence>
<dbReference type="Gene3D" id="3.50.50.60">
    <property type="entry name" value="FAD/NAD(P)-binding domain"/>
    <property type="match status" value="1"/>
</dbReference>
<dbReference type="EMBL" id="KZ992487">
    <property type="protein sequence ID" value="RKP09807.1"/>
    <property type="molecule type" value="Genomic_DNA"/>
</dbReference>
<evidence type="ECO:0000256" key="4">
    <source>
        <dbReference type="ARBA" id="ARBA00023002"/>
    </source>
</evidence>
<dbReference type="OrthoDB" id="1716816at2759"/>
<keyword evidence="4" id="KW-0560">Oxidoreductase</keyword>
<dbReference type="AlphaFoldDB" id="A0A4P9XUB2"/>
<dbReference type="Proteomes" id="UP000271241">
    <property type="component" value="Unassembled WGS sequence"/>
</dbReference>
<evidence type="ECO:0000259" key="5">
    <source>
        <dbReference type="Pfam" id="PF01494"/>
    </source>
</evidence>
<dbReference type="STRING" id="78915.A0A4P9XUB2"/>